<organism evidence="2 3">
    <name type="scientific">Saccharomonospora marina XMU15</name>
    <dbReference type="NCBI Taxonomy" id="882083"/>
    <lineage>
        <taxon>Bacteria</taxon>
        <taxon>Bacillati</taxon>
        <taxon>Actinomycetota</taxon>
        <taxon>Actinomycetes</taxon>
        <taxon>Pseudonocardiales</taxon>
        <taxon>Pseudonocardiaceae</taxon>
        <taxon>Saccharomonospora</taxon>
    </lineage>
</organism>
<proteinExistence type="predicted"/>
<keyword evidence="3" id="KW-1185">Reference proteome</keyword>
<dbReference type="HOGENOM" id="CLU_188866_0_0_11"/>
<dbReference type="AlphaFoldDB" id="H5X319"/>
<keyword evidence="1" id="KW-0472">Membrane</keyword>
<dbReference type="Proteomes" id="UP000004926">
    <property type="component" value="Chromosome"/>
</dbReference>
<name>H5X319_9PSEU</name>
<feature type="transmembrane region" description="Helical" evidence="1">
    <location>
        <begin position="6"/>
        <end position="25"/>
    </location>
</feature>
<keyword evidence="1" id="KW-0812">Transmembrane</keyword>
<accession>H5X319</accession>
<dbReference type="STRING" id="882083.SacmaDRAFT_5049"/>
<reference evidence="2 3" key="1">
    <citation type="journal article" date="2012" name="Stand. Genomic Sci.">
        <title>Genome sequence of the ocean sediment bacterium Saccharomonospora marina type strain (XMU15(T)).</title>
        <authorList>
            <person name="Klenk H.P."/>
            <person name="Lu M."/>
            <person name="Lucas S."/>
            <person name="Lapidus A."/>
            <person name="Copeland A."/>
            <person name="Pitluck S."/>
            <person name="Goodwin L.A."/>
            <person name="Han C."/>
            <person name="Tapia R."/>
            <person name="Brambilla E.M."/>
            <person name="Potter G."/>
            <person name="Land M."/>
            <person name="Ivanova N."/>
            <person name="Rohde M."/>
            <person name="Goker M."/>
            <person name="Detter J.C."/>
            <person name="Li W.J."/>
            <person name="Kyrpides N.C."/>
            <person name="Woyke T."/>
        </authorList>
    </citation>
    <scope>NUCLEOTIDE SEQUENCE [LARGE SCALE GENOMIC DNA]</scope>
    <source>
        <strain evidence="2 3">XMU15</strain>
    </source>
</reference>
<evidence type="ECO:0000313" key="2">
    <source>
        <dbReference type="EMBL" id="EHR53218.1"/>
    </source>
</evidence>
<dbReference type="EMBL" id="CM001439">
    <property type="protein sequence ID" value="EHR53218.1"/>
    <property type="molecule type" value="Genomic_DNA"/>
</dbReference>
<evidence type="ECO:0000256" key="1">
    <source>
        <dbReference type="SAM" id="Phobius"/>
    </source>
</evidence>
<sequence>MEAWRILATILLGVPGILGVLLVIAKARERSGSPATAAVAGLVCATALAVGCVLTLTVLPAAVTWGVAAAIAVGVAVALLVG</sequence>
<feature type="transmembrane region" description="Helical" evidence="1">
    <location>
        <begin position="62"/>
        <end position="81"/>
    </location>
</feature>
<feature type="transmembrane region" description="Helical" evidence="1">
    <location>
        <begin position="37"/>
        <end position="56"/>
    </location>
</feature>
<gene>
    <name evidence="2" type="ORF">SacmaDRAFT_5049</name>
</gene>
<evidence type="ECO:0000313" key="3">
    <source>
        <dbReference type="Proteomes" id="UP000004926"/>
    </source>
</evidence>
<protein>
    <submittedName>
        <fullName evidence="2">Uncharacterized protein</fullName>
    </submittedName>
</protein>
<keyword evidence="1" id="KW-1133">Transmembrane helix</keyword>
<dbReference type="OrthoDB" id="3701102at2"/>
<dbReference type="RefSeq" id="WP_009156595.1">
    <property type="nucleotide sequence ID" value="NZ_CM001439.1"/>
</dbReference>